<accession>A0AAD5T0W2</accession>
<evidence type="ECO:0000256" key="1">
    <source>
        <dbReference type="SAM" id="MobiDB-lite"/>
    </source>
</evidence>
<dbReference type="AlphaFoldDB" id="A0AAD5T0W2"/>
<dbReference type="EMBL" id="JADGJH010000750">
    <property type="protein sequence ID" value="KAJ3123255.1"/>
    <property type="molecule type" value="Genomic_DNA"/>
</dbReference>
<evidence type="ECO:0000313" key="3">
    <source>
        <dbReference type="Proteomes" id="UP001211907"/>
    </source>
</evidence>
<proteinExistence type="predicted"/>
<reference evidence="2" key="1">
    <citation type="submission" date="2020-05" db="EMBL/GenBank/DDBJ databases">
        <title>Phylogenomic resolution of chytrid fungi.</title>
        <authorList>
            <person name="Stajich J.E."/>
            <person name="Amses K."/>
            <person name="Simmons R."/>
            <person name="Seto K."/>
            <person name="Myers J."/>
            <person name="Bonds A."/>
            <person name="Quandt C.A."/>
            <person name="Barry K."/>
            <person name="Liu P."/>
            <person name="Grigoriev I."/>
            <person name="Longcore J.E."/>
            <person name="James T.Y."/>
        </authorList>
    </citation>
    <scope>NUCLEOTIDE SEQUENCE</scope>
    <source>
        <strain evidence="2">JEL0513</strain>
    </source>
</reference>
<organism evidence="2 3">
    <name type="scientific">Physocladia obscura</name>
    <dbReference type="NCBI Taxonomy" id="109957"/>
    <lineage>
        <taxon>Eukaryota</taxon>
        <taxon>Fungi</taxon>
        <taxon>Fungi incertae sedis</taxon>
        <taxon>Chytridiomycota</taxon>
        <taxon>Chytridiomycota incertae sedis</taxon>
        <taxon>Chytridiomycetes</taxon>
        <taxon>Chytridiales</taxon>
        <taxon>Chytriomycetaceae</taxon>
        <taxon>Physocladia</taxon>
    </lineage>
</organism>
<dbReference type="Proteomes" id="UP001211907">
    <property type="component" value="Unassembled WGS sequence"/>
</dbReference>
<keyword evidence="3" id="KW-1185">Reference proteome</keyword>
<feature type="region of interest" description="Disordered" evidence="1">
    <location>
        <begin position="1"/>
        <end position="43"/>
    </location>
</feature>
<sequence>MQKFNELEELKKEAIRKSASTSANDGNDERPFEKNAELELDEQDLEELFRRTSKTSLREISNTAKQYHNYFMDVENEPLEQIDDESSEYNSELSDDYDALTTRLDPEKPIHLRPPYPLPRSWGRMILSLDKSSSHLGSETKGVHLHLRILSPESIEFIKVKCNPIVVYMDPPLILATDTNRTDGYITTQEL</sequence>
<name>A0AAD5T0W2_9FUNG</name>
<protein>
    <submittedName>
        <fullName evidence="2">Uncharacterized protein</fullName>
    </submittedName>
</protein>
<comment type="caution">
    <text evidence="2">The sequence shown here is derived from an EMBL/GenBank/DDBJ whole genome shotgun (WGS) entry which is preliminary data.</text>
</comment>
<gene>
    <name evidence="2" type="ORF">HK100_011680</name>
</gene>
<evidence type="ECO:0000313" key="2">
    <source>
        <dbReference type="EMBL" id="KAJ3123255.1"/>
    </source>
</evidence>
<feature type="non-terminal residue" evidence="2">
    <location>
        <position position="191"/>
    </location>
</feature>
<feature type="compositionally biased region" description="Basic and acidic residues" evidence="1">
    <location>
        <begin position="1"/>
        <end position="16"/>
    </location>
</feature>
<feature type="compositionally biased region" description="Basic and acidic residues" evidence="1">
    <location>
        <begin position="27"/>
        <end position="37"/>
    </location>
</feature>